<reference evidence="2" key="1">
    <citation type="submission" date="2016-05" db="EMBL/GenBank/DDBJ databases">
        <title>Comparative genomics of biotechnologically important yeasts.</title>
        <authorList>
            <consortium name="DOE Joint Genome Institute"/>
            <person name="Riley R."/>
            <person name="Haridas S."/>
            <person name="Wolfe K.H."/>
            <person name="Lopes M.R."/>
            <person name="Hittinger C.T."/>
            <person name="Goker M."/>
            <person name="Salamov A."/>
            <person name="Wisecaver J."/>
            <person name="Long T.M."/>
            <person name="Aerts A.L."/>
            <person name="Barry K."/>
            <person name="Choi C."/>
            <person name="Clum A."/>
            <person name="Coughlan A.Y."/>
            <person name="Deshpande S."/>
            <person name="Douglass A.P."/>
            <person name="Hanson S.J."/>
            <person name="Klenk H.-P."/>
            <person name="Labutti K."/>
            <person name="Lapidus A."/>
            <person name="Lindquist E."/>
            <person name="Lipzen A."/>
            <person name="Meier-Kolthoff J.P."/>
            <person name="Ohm R.A."/>
            <person name="Otillar R.P."/>
            <person name="Pangilinan J."/>
            <person name="Peng Y."/>
            <person name="Rokas A."/>
            <person name="Rosa C.A."/>
            <person name="Scheuner C."/>
            <person name="Sibirny A.A."/>
            <person name="Slot J.C."/>
            <person name="Stielow J.B."/>
            <person name="Sun H."/>
            <person name="Kurtzman C.P."/>
            <person name="Blackwell M."/>
            <person name="Grigoriev I.V."/>
            <person name="Jeffries T.W."/>
        </authorList>
    </citation>
    <scope>NUCLEOTIDE SEQUENCE [LARGE SCALE GENOMIC DNA]</scope>
    <source>
        <strain evidence="2">DSM 1968</strain>
    </source>
</reference>
<protein>
    <submittedName>
        <fullName evidence="1">Uncharacterized protein</fullName>
    </submittedName>
</protein>
<gene>
    <name evidence="1" type="ORF">ASCRUDRAFT_6180</name>
</gene>
<evidence type="ECO:0000313" key="2">
    <source>
        <dbReference type="Proteomes" id="UP000095038"/>
    </source>
</evidence>
<dbReference type="Proteomes" id="UP000095038">
    <property type="component" value="Unassembled WGS sequence"/>
</dbReference>
<keyword evidence="2" id="KW-1185">Reference proteome</keyword>
<dbReference type="AlphaFoldDB" id="A0A1D2VRU7"/>
<proteinExistence type="predicted"/>
<organism evidence="1 2">
    <name type="scientific">Ascoidea rubescens DSM 1968</name>
    <dbReference type="NCBI Taxonomy" id="1344418"/>
    <lineage>
        <taxon>Eukaryota</taxon>
        <taxon>Fungi</taxon>
        <taxon>Dikarya</taxon>
        <taxon>Ascomycota</taxon>
        <taxon>Saccharomycotina</taxon>
        <taxon>Saccharomycetes</taxon>
        <taxon>Ascoideaceae</taxon>
        <taxon>Ascoidea</taxon>
    </lineage>
</organism>
<evidence type="ECO:0000313" key="1">
    <source>
        <dbReference type="EMBL" id="ODV64342.1"/>
    </source>
</evidence>
<dbReference type="EMBL" id="KV454475">
    <property type="protein sequence ID" value="ODV64342.1"/>
    <property type="molecule type" value="Genomic_DNA"/>
</dbReference>
<sequence>MPSNYEGETGYDRAYFRTEKPKRIRDTNWFVSSYNKRLASFVENLELSTQVGLEDQRLAKLALFTDLFQNQLTNDQSVLCDNLSSLNNRNYLSSFERVQSFKDNEQFIYYKHDKRFKHNVDADYNLVFARFLTKQYELKDIMRVNLIYPWSTFNEICTTRYFDQETEKMVERKEYYNTENIIQLGKVTYNLFVSLFILNWNQKKLLKSSNPEYISAPILDDEEITLDNFYDDDTNLFTRLEENLSSAKINEINQLEGIVPIDSNYIKKELMKDENSLEHQKNQRKSTKPRIRRYKQRQLFSFKKKPTESEIALSLKIGYNDSNDIDEELIMNSYDFNLLKKKEDKGTIKKKSKLANSDLFHLNVTAERLISTSLLKSFFKSNFWLKYITQYEENKGDTNINLSETQKTMQTGYLVERTFHLLIGMIVQHYGQNQCFKFIENKILLGRKGLINICYKRDKYEIELEKRKSTIRRKLEKVKLIISQVPLVAVQKRRIVRSLTKSAKDLKKVQKYKPHKIFKVTRNLYWKYHCLIVAIITHIQKIKSQNAPLTNSKRPLIVLSFTHKSKYNITIKFKSLKGLSLQLKIFVWQCLIMNFNNLKLRTQELYPISFSHDESIYLPQDVYNALLSTISPLDPDIIDTHNKYTAIYSSLYSLGCSFSFNLSGFMIDIPFQEMMSNESNASDVEYSKNESFYIKIDFRKNPYGDFFY</sequence>
<accession>A0A1D2VRU7</accession>
<dbReference type="RefSeq" id="XP_020050649.1">
    <property type="nucleotide sequence ID" value="XM_020191292.1"/>
</dbReference>
<dbReference type="GeneID" id="30964928"/>
<name>A0A1D2VRU7_9ASCO</name>
<dbReference type="InParanoid" id="A0A1D2VRU7"/>